<feature type="region of interest" description="Disordered" evidence="1">
    <location>
        <begin position="270"/>
        <end position="292"/>
    </location>
</feature>
<keyword evidence="5" id="KW-1185">Reference proteome</keyword>
<feature type="compositionally biased region" description="Low complexity" evidence="1">
    <location>
        <begin position="88"/>
        <end position="97"/>
    </location>
</feature>
<sequence>MSRNQANTSSNADSAPRLITPSELAARLNIRPAAKNEDERGPRLGILQRIEAVHPRRDSPHTGGSEQQAASRARDGGGDAPERRFYHPLARAPRAPTMRPPIPTYARRSRLEEQRPTDDGDSDIGSSDVTMRIQGDRGARPPLMPRAQRILYHLRRQQQLYQAGQDARSAHSNPVGPSVSHASLRVRVDHRLYWNSIDARGLTSGYALLATGTLLGEDDSPTTTASPPTPALILVSTVSRPSNEPTPHRDDRSDQDAIVRAPSEGTVISLPSAFTLPSTAPTQGSKSSASGRPQHMLVFAPCFSGRL</sequence>
<protein>
    <submittedName>
        <fullName evidence="3">Uncharacterized protein</fullName>
    </submittedName>
</protein>
<comment type="caution">
    <text evidence="3">The sequence shown here is derived from an EMBL/GenBank/DDBJ whole genome shotgun (WGS) entry which is preliminary data.</text>
</comment>
<feature type="compositionally biased region" description="Basic and acidic residues" evidence="1">
    <location>
        <begin position="109"/>
        <end position="118"/>
    </location>
</feature>
<dbReference type="EMBL" id="LWDD02002935">
    <property type="protein sequence ID" value="KAE8238656.1"/>
    <property type="molecule type" value="Genomic_DNA"/>
</dbReference>
<evidence type="ECO:0000313" key="2">
    <source>
        <dbReference type="EMBL" id="CAD6960504.1"/>
    </source>
</evidence>
<reference evidence="2" key="3">
    <citation type="submission" date="2020-10" db="EMBL/GenBank/DDBJ databases">
        <authorList>
            <person name="Sedaghatjoo S."/>
        </authorList>
    </citation>
    <scope>NUCLEOTIDE SEQUENCE</scope>
    <source>
        <strain evidence="2">AZH3</strain>
    </source>
</reference>
<reference evidence="3" key="2">
    <citation type="journal article" date="2019" name="IMA Fungus">
        <title>Genome sequencing and comparison of five Tilletia species to identify candidate genes for the detection of regulated species infecting wheat.</title>
        <authorList>
            <person name="Nguyen H.D.T."/>
            <person name="Sultana T."/>
            <person name="Kesanakurti P."/>
            <person name="Hambleton S."/>
        </authorList>
    </citation>
    <scope>NUCLEOTIDE SEQUENCE</scope>
    <source>
        <strain evidence="3">DAOMC 238032</strain>
    </source>
</reference>
<dbReference type="Proteomes" id="UP000077671">
    <property type="component" value="Unassembled WGS sequence"/>
</dbReference>
<feature type="compositionally biased region" description="Basic and acidic residues" evidence="1">
    <location>
        <begin position="51"/>
        <end position="60"/>
    </location>
</feature>
<organism evidence="3 4">
    <name type="scientific">Tilletia caries</name>
    <name type="common">wheat bunt fungus</name>
    <dbReference type="NCBI Taxonomy" id="13290"/>
    <lineage>
        <taxon>Eukaryota</taxon>
        <taxon>Fungi</taxon>
        <taxon>Dikarya</taxon>
        <taxon>Basidiomycota</taxon>
        <taxon>Ustilaginomycotina</taxon>
        <taxon>Exobasidiomycetes</taxon>
        <taxon>Tilletiales</taxon>
        <taxon>Tilletiaceae</taxon>
        <taxon>Tilletia</taxon>
    </lineage>
</organism>
<accession>A0A177T2J5</accession>
<evidence type="ECO:0000313" key="5">
    <source>
        <dbReference type="Proteomes" id="UP000836402"/>
    </source>
</evidence>
<dbReference type="AlphaFoldDB" id="A0A177T2J5"/>
<evidence type="ECO:0000256" key="1">
    <source>
        <dbReference type="SAM" id="MobiDB-lite"/>
    </source>
</evidence>
<evidence type="ECO:0000313" key="3">
    <source>
        <dbReference type="EMBL" id="KAE8238656.1"/>
    </source>
</evidence>
<evidence type="ECO:0000313" key="4">
    <source>
        <dbReference type="Proteomes" id="UP000077671"/>
    </source>
</evidence>
<feature type="compositionally biased region" description="Polar residues" evidence="1">
    <location>
        <begin position="275"/>
        <end position="291"/>
    </location>
</feature>
<gene>
    <name evidence="3" type="ORF">A4X03_0g8809</name>
    <name evidence="2" type="ORF">JKIAZH3_G7749</name>
</gene>
<proteinExistence type="predicted"/>
<feature type="region of interest" description="Disordered" evidence="1">
    <location>
        <begin position="1"/>
        <end position="142"/>
    </location>
</feature>
<dbReference type="Proteomes" id="UP000836402">
    <property type="component" value="Unassembled WGS sequence"/>
</dbReference>
<dbReference type="EMBL" id="CAJHJG010006899">
    <property type="protein sequence ID" value="CAD6960504.1"/>
    <property type="molecule type" value="Genomic_DNA"/>
</dbReference>
<name>A0A177T2J5_9BASI</name>
<feature type="compositionally biased region" description="Basic and acidic residues" evidence="1">
    <location>
        <begin position="72"/>
        <end position="85"/>
    </location>
</feature>
<reference evidence="3" key="1">
    <citation type="submission" date="2016-04" db="EMBL/GenBank/DDBJ databases">
        <authorList>
            <person name="Nguyen H.D."/>
            <person name="Kesanakurti P."/>
            <person name="Cullis J."/>
            <person name="Levesque C.A."/>
            <person name="Hambleton S."/>
        </authorList>
    </citation>
    <scope>NUCLEOTIDE SEQUENCE</scope>
    <source>
        <strain evidence="3">DAOMC 238032</strain>
    </source>
</reference>
<feature type="compositionally biased region" description="Polar residues" evidence="1">
    <location>
        <begin position="1"/>
        <end position="13"/>
    </location>
</feature>